<reference evidence="2" key="2">
    <citation type="submission" date="2020-11" db="EMBL/GenBank/DDBJ databases">
        <authorList>
            <person name="McCartney M.A."/>
            <person name="Auch B."/>
            <person name="Kono T."/>
            <person name="Mallez S."/>
            <person name="Becker A."/>
            <person name="Gohl D.M."/>
            <person name="Silverstein K.A.T."/>
            <person name="Koren S."/>
            <person name="Bechman K.B."/>
            <person name="Herman A."/>
            <person name="Abrahante J.E."/>
            <person name="Garbe J."/>
        </authorList>
    </citation>
    <scope>NUCLEOTIDE SEQUENCE</scope>
    <source>
        <strain evidence="2">Duluth1</strain>
        <tissue evidence="2">Whole animal</tissue>
    </source>
</reference>
<protein>
    <submittedName>
        <fullName evidence="2">Uncharacterized protein</fullName>
    </submittedName>
</protein>
<evidence type="ECO:0000256" key="1">
    <source>
        <dbReference type="SAM" id="MobiDB-lite"/>
    </source>
</evidence>
<keyword evidence="3" id="KW-1185">Reference proteome</keyword>
<proteinExistence type="predicted"/>
<dbReference type="Proteomes" id="UP000828390">
    <property type="component" value="Unassembled WGS sequence"/>
</dbReference>
<evidence type="ECO:0000313" key="3">
    <source>
        <dbReference type="Proteomes" id="UP000828390"/>
    </source>
</evidence>
<feature type="region of interest" description="Disordered" evidence="1">
    <location>
        <begin position="1"/>
        <end position="46"/>
    </location>
</feature>
<dbReference type="AlphaFoldDB" id="A0A9D4HKR2"/>
<comment type="caution">
    <text evidence="2">The sequence shown here is derived from an EMBL/GenBank/DDBJ whole genome shotgun (WGS) entry which is preliminary data.</text>
</comment>
<organism evidence="2 3">
    <name type="scientific">Dreissena polymorpha</name>
    <name type="common">Zebra mussel</name>
    <name type="synonym">Mytilus polymorpha</name>
    <dbReference type="NCBI Taxonomy" id="45954"/>
    <lineage>
        <taxon>Eukaryota</taxon>
        <taxon>Metazoa</taxon>
        <taxon>Spiralia</taxon>
        <taxon>Lophotrochozoa</taxon>
        <taxon>Mollusca</taxon>
        <taxon>Bivalvia</taxon>
        <taxon>Autobranchia</taxon>
        <taxon>Heteroconchia</taxon>
        <taxon>Euheterodonta</taxon>
        <taxon>Imparidentia</taxon>
        <taxon>Neoheterodontei</taxon>
        <taxon>Myida</taxon>
        <taxon>Dreissenoidea</taxon>
        <taxon>Dreissenidae</taxon>
        <taxon>Dreissena</taxon>
    </lineage>
</organism>
<name>A0A9D4HKR2_DREPO</name>
<accession>A0A9D4HKR2</accession>
<sequence length="83" mass="8958">MTLPKEESTPKRMETSTMSTEEGSSPINVVDTSGSGNACGNSPVPASNELLRHQLFFSTPTSQISKDDKIHSSAQLSVTDFKR</sequence>
<feature type="compositionally biased region" description="Basic and acidic residues" evidence="1">
    <location>
        <begin position="1"/>
        <end position="14"/>
    </location>
</feature>
<feature type="compositionally biased region" description="Low complexity" evidence="1">
    <location>
        <begin position="15"/>
        <end position="25"/>
    </location>
</feature>
<gene>
    <name evidence="2" type="ORF">DPMN_063065</name>
</gene>
<dbReference type="EMBL" id="JAIWYP010000013">
    <property type="protein sequence ID" value="KAH3720171.1"/>
    <property type="molecule type" value="Genomic_DNA"/>
</dbReference>
<reference evidence="2" key="1">
    <citation type="journal article" date="2019" name="bioRxiv">
        <title>The Genome of the Zebra Mussel, Dreissena polymorpha: A Resource for Invasive Species Research.</title>
        <authorList>
            <person name="McCartney M.A."/>
            <person name="Auch B."/>
            <person name="Kono T."/>
            <person name="Mallez S."/>
            <person name="Zhang Y."/>
            <person name="Obille A."/>
            <person name="Becker A."/>
            <person name="Abrahante J.E."/>
            <person name="Garbe J."/>
            <person name="Badalamenti J.P."/>
            <person name="Herman A."/>
            <person name="Mangelson H."/>
            <person name="Liachko I."/>
            <person name="Sullivan S."/>
            <person name="Sone E.D."/>
            <person name="Koren S."/>
            <person name="Silverstein K.A.T."/>
            <person name="Beckman K.B."/>
            <person name="Gohl D.M."/>
        </authorList>
    </citation>
    <scope>NUCLEOTIDE SEQUENCE</scope>
    <source>
        <strain evidence="2">Duluth1</strain>
        <tissue evidence="2">Whole animal</tissue>
    </source>
</reference>
<feature type="compositionally biased region" description="Polar residues" evidence="1">
    <location>
        <begin position="26"/>
        <end position="40"/>
    </location>
</feature>
<evidence type="ECO:0000313" key="2">
    <source>
        <dbReference type="EMBL" id="KAH3720171.1"/>
    </source>
</evidence>